<dbReference type="GO" id="GO:0003684">
    <property type="term" value="F:damaged DNA binding"/>
    <property type="evidence" value="ECO:0007669"/>
    <property type="project" value="TreeGrafter"/>
</dbReference>
<feature type="domain" description="ERCC4" evidence="11">
    <location>
        <begin position="820"/>
        <end position="900"/>
    </location>
</feature>
<dbReference type="GO" id="GO:0000736">
    <property type="term" value="P:double-strand break repair via single-strand annealing, removal of nonhomologous ends"/>
    <property type="evidence" value="ECO:0007669"/>
    <property type="project" value="TreeGrafter"/>
</dbReference>
<dbReference type="SUPFAM" id="SSF47781">
    <property type="entry name" value="RuvA domain 2-like"/>
    <property type="match status" value="1"/>
</dbReference>
<dbReference type="PANTHER" id="PTHR10150">
    <property type="entry name" value="DNA REPAIR ENDONUCLEASE XPF"/>
    <property type="match status" value="1"/>
</dbReference>
<reference evidence="12 13" key="1">
    <citation type="submission" date="2020-05" db="EMBL/GenBank/DDBJ databases">
        <authorList>
            <person name="Casaregola S."/>
            <person name="Devillers H."/>
            <person name="Grondin C."/>
        </authorList>
    </citation>
    <scope>NUCLEOTIDE SEQUENCE [LARGE SCALE GENOMIC DNA]</scope>
    <source>
        <strain evidence="12 13">CLIB 1767</strain>
    </source>
</reference>
<dbReference type="RefSeq" id="XP_041407005.1">
    <property type="nucleotide sequence ID" value="XM_041551071.1"/>
</dbReference>
<gene>
    <name evidence="12" type="ORF">KABA2_05S09790</name>
</gene>
<name>A0A8H2VGE2_9SACH</name>
<dbReference type="PANTHER" id="PTHR10150:SF0">
    <property type="entry name" value="DNA REPAIR ENDONUCLEASE XPF"/>
    <property type="match status" value="1"/>
</dbReference>
<dbReference type="InterPro" id="IPR006167">
    <property type="entry name" value="XPF"/>
</dbReference>
<dbReference type="InterPro" id="IPR011335">
    <property type="entry name" value="Restrct_endonuc-II-like"/>
</dbReference>
<keyword evidence="6" id="KW-0378">Hydrolase</keyword>
<evidence type="ECO:0000256" key="1">
    <source>
        <dbReference type="ARBA" id="ARBA00004123"/>
    </source>
</evidence>
<evidence type="ECO:0000259" key="11">
    <source>
        <dbReference type="SMART" id="SM00891"/>
    </source>
</evidence>
<keyword evidence="13" id="KW-1185">Reference proteome</keyword>
<dbReference type="GO" id="GO:1901255">
    <property type="term" value="P:nucleotide-excision repair involved in interstrand cross-link repair"/>
    <property type="evidence" value="ECO:0007669"/>
    <property type="project" value="TreeGrafter"/>
</dbReference>
<dbReference type="Proteomes" id="UP000644660">
    <property type="component" value="Unassembled WGS sequence"/>
</dbReference>
<keyword evidence="4 12" id="KW-0255">Endonuclease</keyword>
<evidence type="ECO:0000256" key="4">
    <source>
        <dbReference type="ARBA" id="ARBA00022759"/>
    </source>
</evidence>
<keyword evidence="7" id="KW-0238">DNA-binding</keyword>
<dbReference type="GeneID" id="64858195"/>
<dbReference type="GO" id="GO:0000014">
    <property type="term" value="F:single-stranded DNA endodeoxyribonuclease activity"/>
    <property type="evidence" value="ECO:0007669"/>
    <property type="project" value="TreeGrafter"/>
</dbReference>
<evidence type="ECO:0000256" key="5">
    <source>
        <dbReference type="ARBA" id="ARBA00022763"/>
    </source>
</evidence>
<evidence type="ECO:0000256" key="7">
    <source>
        <dbReference type="ARBA" id="ARBA00023125"/>
    </source>
</evidence>
<dbReference type="GO" id="GO:0000110">
    <property type="term" value="C:nucleotide-excision repair factor 1 complex"/>
    <property type="evidence" value="ECO:0007669"/>
    <property type="project" value="TreeGrafter"/>
</dbReference>
<keyword evidence="3" id="KW-0540">Nuclease</keyword>
<dbReference type="OrthoDB" id="361020at2759"/>
<dbReference type="Pfam" id="PF02732">
    <property type="entry name" value="ERCC4"/>
    <property type="match status" value="1"/>
</dbReference>
<comment type="similarity">
    <text evidence="2">Belongs to the XPF family.</text>
</comment>
<keyword evidence="9" id="KW-0539">Nucleus</keyword>
<dbReference type="CDD" id="cd20078">
    <property type="entry name" value="XPF_nuclease_XPF_euk"/>
    <property type="match status" value="1"/>
</dbReference>
<protein>
    <submittedName>
        <fullName evidence="12">Similar to Saccharomyces cerevisiae YPL022W RAD1 Single-stranded DNA endonuclease (With Rad10p), cleaves single-stranded DNA during nucleotide excision repair and double-strand break repair</fullName>
    </submittedName>
</protein>
<organism evidence="12 13">
    <name type="scientific">Maudiozyma barnettii</name>
    <dbReference type="NCBI Taxonomy" id="61262"/>
    <lineage>
        <taxon>Eukaryota</taxon>
        <taxon>Fungi</taxon>
        <taxon>Dikarya</taxon>
        <taxon>Ascomycota</taxon>
        <taxon>Saccharomycotina</taxon>
        <taxon>Saccharomycetes</taxon>
        <taxon>Saccharomycetales</taxon>
        <taxon>Saccharomycetaceae</taxon>
        <taxon>Maudiozyma</taxon>
    </lineage>
</organism>
<dbReference type="InterPro" id="IPR010994">
    <property type="entry name" value="RuvA_2-like"/>
</dbReference>
<evidence type="ECO:0000256" key="10">
    <source>
        <dbReference type="SAM" id="MobiDB-lite"/>
    </source>
</evidence>
<dbReference type="FunFam" id="3.40.50.10130:FF:000009">
    <property type="entry name" value="UV endonuclease"/>
    <property type="match status" value="1"/>
</dbReference>
<dbReference type="InterPro" id="IPR006166">
    <property type="entry name" value="ERCC4_domain"/>
</dbReference>
<dbReference type="EMBL" id="CAEFZW010000005">
    <property type="protein sequence ID" value="CAB4255161.1"/>
    <property type="molecule type" value="Genomic_DNA"/>
</dbReference>
<dbReference type="GO" id="GO:0000724">
    <property type="term" value="P:double-strand break repair via homologous recombination"/>
    <property type="evidence" value="ECO:0007669"/>
    <property type="project" value="TreeGrafter"/>
</dbReference>
<evidence type="ECO:0000256" key="8">
    <source>
        <dbReference type="ARBA" id="ARBA00023204"/>
    </source>
</evidence>
<comment type="subcellular location">
    <subcellularLocation>
        <location evidence="1">Nucleus</location>
    </subcellularLocation>
</comment>
<dbReference type="Gene3D" id="3.40.50.10130">
    <property type="match status" value="1"/>
</dbReference>
<comment type="caution">
    <text evidence="12">The sequence shown here is derived from an EMBL/GenBank/DDBJ whole genome shotgun (WGS) entry which is preliminary data.</text>
</comment>
<evidence type="ECO:0000313" key="12">
    <source>
        <dbReference type="EMBL" id="CAB4255161.1"/>
    </source>
</evidence>
<dbReference type="NCBIfam" id="TIGR00596">
    <property type="entry name" value="rad1"/>
    <property type="match status" value="1"/>
</dbReference>
<dbReference type="GO" id="GO:0000712">
    <property type="term" value="P:resolution of meiotic recombination intermediates"/>
    <property type="evidence" value="ECO:0007669"/>
    <property type="project" value="TreeGrafter"/>
</dbReference>
<evidence type="ECO:0000256" key="6">
    <source>
        <dbReference type="ARBA" id="ARBA00022801"/>
    </source>
</evidence>
<dbReference type="GO" id="GO:0003697">
    <property type="term" value="F:single-stranded DNA binding"/>
    <property type="evidence" value="ECO:0007669"/>
    <property type="project" value="InterPro"/>
</dbReference>
<feature type="region of interest" description="Disordered" evidence="10">
    <location>
        <begin position="548"/>
        <end position="574"/>
    </location>
</feature>
<evidence type="ECO:0000256" key="2">
    <source>
        <dbReference type="ARBA" id="ARBA00010015"/>
    </source>
</evidence>
<dbReference type="InterPro" id="IPR047520">
    <property type="entry name" value="XPF_nuclease"/>
</dbReference>
<dbReference type="SMART" id="SM00891">
    <property type="entry name" value="ERCC4"/>
    <property type="match status" value="1"/>
</dbReference>
<dbReference type="SUPFAM" id="SSF52980">
    <property type="entry name" value="Restriction endonuclease-like"/>
    <property type="match status" value="1"/>
</dbReference>
<keyword evidence="5" id="KW-0227">DNA damage</keyword>
<dbReference type="AlphaFoldDB" id="A0A8H2VGE2"/>
<feature type="compositionally biased region" description="Polar residues" evidence="10">
    <location>
        <begin position="553"/>
        <end position="562"/>
    </location>
</feature>
<proteinExistence type="inferred from homology"/>
<accession>A0A8H2VGE2</accession>
<sequence>MAGLFVQDEDLDDEFLQQELSRQEEVITRKVRDSSPKVTDNDDLPIMSTQEIASDKIIDNISDEEDEKPLYPLIPVDTDQGNDLKPNIEDIRPVDIQLNVELPFQTQIIESCLVSDDPLVILGKGLGVTNIVSNLLHILATPTVVNGESKRSLVIVLNATNADNKRLYQGLQEFAWLDDRHENEHEQAFQTPFHIVTSDSLSVEKRRKLYLRGGIISVTSRILIVDLLSGILHPNKVTGMIVLNVDSLKNYSNESFILEIYRSQNRWGFIKGFSEVPESFIMEFSPLMKRMKELRFKNVLLWPRFRVEISSVLNKNSDSNKVIEVKVSLTNSMSQIQFGLIECLKKCIDELNRKNTTLSLEWWNSENSLDPNFLKSINSVMMPNWHRISYESKQLIKDIRFLIHLHKALLSADSVDFYEDIQTSLDANKPSVSKKYSESPWLMAEESQLVISYARKRVYDKEEYSLEEMPKWEQLMNIIEDIAQSRLKNNYTGPTLIVCSDDNTAMQLSRLLKIGNVKQGLRRLMLSKLQHYKERREERKKLLNEVKDKHNQPTELDVSTTFSKEHTESKRRRTRGAAVVAQVQRLKTAGSGEDIEGAIDSYDLHNELSLIEDENDKVSDIDLMENYALDNEGNDIITQMENIPDDLETIDDNQDFELHQIMAETRTNLTHETFEKQLDNISFIDTSEQIIIETFSNIDDETLLQEIRPSFIVMFQPDLIFIRRVEMYRTIQNEKLKIYFMYYAESIEEQQHLTSIKREKDAFSKLIKENAQLANHFEAPEDISHFKNLAERQMKMNKLNNKNTRNAGGQNRNAHFTQDVIIVDTREFNASLPGLLFRYGVRVIPAMLSVGDYIITPDICLERKSISDLIGSLQNNRLVSQCKKMLKYYKYSVLLIEFDENQSFSLEPFSERKNYRKTDLSTTPPISSKLSQDDIQSKLAKLIINFPALKIIWSSSPLQTINIILELKLGREQPDPNVTISFGTHLRHNAKANGITSIKDIENSEKFSNLLSIEGISKIDYFNLRKKIKQYNKLTKMDIDQLTEITGDSMLAFKILDFIQEQKELEEDIDIDGI</sequence>
<keyword evidence="8" id="KW-0234">DNA repair</keyword>
<evidence type="ECO:0000313" key="13">
    <source>
        <dbReference type="Proteomes" id="UP000644660"/>
    </source>
</evidence>
<evidence type="ECO:0000256" key="3">
    <source>
        <dbReference type="ARBA" id="ARBA00022722"/>
    </source>
</evidence>
<evidence type="ECO:0000256" key="9">
    <source>
        <dbReference type="ARBA" id="ARBA00023242"/>
    </source>
</evidence>